<dbReference type="Proteomes" id="UP000634660">
    <property type="component" value="Unassembled WGS sequence"/>
</dbReference>
<dbReference type="AlphaFoldDB" id="A0A918VGR0"/>
<name>A0A918VGR0_9ACTN</name>
<dbReference type="EMBL" id="BMVX01000058">
    <property type="protein sequence ID" value="GHA00105.1"/>
    <property type="molecule type" value="Genomic_DNA"/>
</dbReference>
<comment type="caution">
    <text evidence="1">The sequence shown here is derived from an EMBL/GenBank/DDBJ whole genome shotgun (WGS) entry which is preliminary data.</text>
</comment>
<gene>
    <name evidence="1" type="ORF">GCM10010371_69220</name>
</gene>
<reference evidence="1" key="2">
    <citation type="submission" date="2020-09" db="EMBL/GenBank/DDBJ databases">
        <authorList>
            <person name="Sun Q."/>
            <person name="Ohkuma M."/>
        </authorList>
    </citation>
    <scope>NUCLEOTIDE SEQUENCE</scope>
    <source>
        <strain evidence="1">JCM 4834</strain>
    </source>
</reference>
<protein>
    <submittedName>
        <fullName evidence="1">Uncharacterized protein</fullName>
    </submittedName>
</protein>
<evidence type="ECO:0000313" key="2">
    <source>
        <dbReference type="Proteomes" id="UP000634660"/>
    </source>
</evidence>
<organism evidence="1 2">
    <name type="scientific">Streptomyces subrutilus</name>
    <dbReference type="NCBI Taxonomy" id="36818"/>
    <lineage>
        <taxon>Bacteria</taxon>
        <taxon>Bacillati</taxon>
        <taxon>Actinomycetota</taxon>
        <taxon>Actinomycetes</taxon>
        <taxon>Kitasatosporales</taxon>
        <taxon>Streptomycetaceae</taxon>
        <taxon>Streptomyces</taxon>
    </lineage>
</organism>
<accession>A0A918VGR0</accession>
<proteinExistence type="predicted"/>
<reference evidence="1" key="1">
    <citation type="journal article" date="2014" name="Int. J. Syst. Evol. Microbiol.">
        <title>Complete genome sequence of Corynebacterium casei LMG S-19264T (=DSM 44701T), isolated from a smear-ripened cheese.</title>
        <authorList>
            <consortium name="US DOE Joint Genome Institute (JGI-PGF)"/>
            <person name="Walter F."/>
            <person name="Albersmeier A."/>
            <person name="Kalinowski J."/>
            <person name="Ruckert C."/>
        </authorList>
    </citation>
    <scope>NUCLEOTIDE SEQUENCE</scope>
    <source>
        <strain evidence="1">JCM 4834</strain>
    </source>
</reference>
<evidence type="ECO:0000313" key="1">
    <source>
        <dbReference type="EMBL" id="GHA00105.1"/>
    </source>
</evidence>
<sequence length="216" mass="22303">MSGTLILVTITYGSQPGTGGDMGDILHVLHGRDTIESAAAYRLLGWPVAIGHRQRTGSGCTCQTDPAAPPCLTPGAHPVGDTAVPLEHGDLTGAFEAAPGAGVIVPCTHFEALVVAHAIGMGVMLRADATNLHIPCLTAGHTTATLLVEPGTGRLLADCPQVDVRSGPQSWVAMPPSYGIRWDTAPDDELPLPPAQAVRPHLTQVLKLSLAARAQG</sequence>